<evidence type="ECO:0000313" key="1">
    <source>
        <dbReference type="EMBL" id="SJL09133.1"/>
    </source>
</evidence>
<organism evidence="1 2">
    <name type="scientific">Armillaria ostoyae</name>
    <name type="common">Armillaria root rot fungus</name>
    <dbReference type="NCBI Taxonomy" id="47428"/>
    <lineage>
        <taxon>Eukaryota</taxon>
        <taxon>Fungi</taxon>
        <taxon>Dikarya</taxon>
        <taxon>Basidiomycota</taxon>
        <taxon>Agaricomycotina</taxon>
        <taxon>Agaricomycetes</taxon>
        <taxon>Agaricomycetidae</taxon>
        <taxon>Agaricales</taxon>
        <taxon>Marasmiineae</taxon>
        <taxon>Physalacriaceae</taxon>
        <taxon>Armillaria</taxon>
    </lineage>
</organism>
<proteinExistence type="predicted"/>
<dbReference type="Proteomes" id="UP000219338">
    <property type="component" value="Unassembled WGS sequence"/>
</dbReference>
<protein>
    <submittedName>
        <fullName evidence="1">Uncharacterized protein</fullName>
    </submittedName>
</protein>
<evidence type="ECO:0000313" key="2">
    <source>
        <dbReference type="Proteomes" id="UP000219338"/>
    </source>
</evidence>
<accession>A0A284RK50</accession>
<name>A0A284RK50_ARMOS</name>
<keyword evidence="2" id="KW-1185">Reference proteome</keyword>
<sequence>MSICHTTIPWVDAFLTSSRDTSCRLLEEMTTGFLDERTGRGCVSVLSGQHAHAQLVQGGWSWQIHYLSGSEEQEGEREALHQGSQDPVTLICLQRRRHLRSATKHRKLGSRSLMLSKLLIANRVSEKKVKVPAIKASHRKATTA</sequence>
<reference evidence="2" key="1">
    <citation type="journal article" date="2017" name="Nat. Ecol. Evol.">
        <title>Genome expansion and lineage-specific genetic innovations in the forest pathogenic fungi Armillaria.</title>
        <authorList>
            <person name="Sipos G."/>
            <person name="Prasanna A.N."/>
            <person name="Walter M.C."/>
            <person name="O'Connor E."/>
            <person name="Balint B."/>
            <person name="Krizsan K."/>
            <person name="Kiss B."/>
            <person name="Hess J."/>
            <person name="Varga T."/>
            <person name="Slot J."/>
            <person name="Riley R."/>
            <person name="Boka B."/>
            <person name="Rigling D."/>
            <person name="Barry K."/>
            <person name="Lee J."/>
            <person name="Mihaltcheva S."/>
            <person name="LaButti K."/>
            <person name="Lipzen A."/>
            <person name="Waldron R."/>
            <person name="Moloney N.M."/>
            <person name="Sperisen C."/>
            <person name="Kredics L."/>
            <person name="Vagvoelgyi C."/>
            <person name="Patrignani A."/>
            <person name="Fitzpatrick D."/>
            <person name="Nagy I."/>
            <person name="Doyle S."/>
            <person name="Anderson J.B."/>
            <person name="Grigoriev I.V."/>
            <person name="Gueldener U."/>
            <person name="Muensterkoetter M."/>
            <person name="Nagy L.G."/>
        </authorList>
    </citation>
    <scope>NUCLEOTIDE SEQUENCE [LARGE SCALE GENOMIC DNA]</scope>
    <source>
        <strain evidence="2">C18/9</strain>
    </source>
</reference>
<dbReference type="AlphaFoldDB" id="A0A284RK50"/>
<gene>
    <name evidence="1" type="ORF">ARMOST_12509</name>
</gene>
<dbReference type="EMBL" id="FUEG01000010">
    <property type="protein sequence ID" value="SJL09133.1"/>
    <property type="molecule type" value="Genomic_DNA"/>
</dbReference>